<sequence>MHYLQTMWHNLPIIPATGALLAVLAGWSDGLAHHQGVSSNIVPLN</sequence>
<dbReference type="EMBL" id="JAJHJB010000012">
    <property type="protein sequence ID" value="MCC5465800.1"/>
    <property type="molecule type" value="Genomic_DNA"/>
</dbReference>
<dbReference type="Proteomes" id="UP001165492">
    <property type="component" value="Unassembled WGS sequence"/>
</dbReference>
<protein>
    <submittedName>
        <fullName evidence="1">Uncharacterized protein</fullName>
    </submittedName>
</protein>
<name>A0ABS8HRJ3_9FIRM</name>
<comment type="caution">
    <text evidence="1">The sequence shown here is derived from an EMBL/GenBank/DDBJ whole genome shotgun (WGS) entry which is preliminary data.</text>
</comment>
<organism evidence="1 2">
    <name type="scientific">Pelosinus baikalensis</name>
    <dbReference type="NCBI Taxonomy" id="2892015"/>
    <lineage>
        <taxon>Bacteria</taxon>
        <taxon>Bacillati</taxon>
        <taxon>Bacillota</taxon>
        <taxon>Negativicutes</taxon>
        <taxon>Selenomonadales</taxon>
        <taxon>Sporomusaceae</taxon>
        <taxon>Pelosinus</taxon>
    </lineage>
</organism>
<evidence type="ECO:0000313" key="1">
    <source>
        <dbReference type="EMBL" id="MCC5465800.1"/>
    </source>
</evidence>
<keyword evidence="2" id="KW-1185">Reference proteome</keyword>
<gene>
    <name evidence="1" type="ORF">LMF89_10575</name>
</gene>
<reference evidence="1" key="1">
    <citation type="submission" date="2021-11" db="EMBL/GenBank/DDBJ databases">
        <title>Description of a new species Pelosinus isolated from the bottom sediments of Lake Baikal.</title>
        <authorList>
            <person name="Zakharyuk A."/>
        </authorList>
    </citation>
    <scope>NUCLEOTIDE SEQUENCE</scope>
    <source>
        <strain evidence="1">Bkl1</strain>
    </source>
</reference>
<proteinExistence type="predicted"/>
<dbReference type="RefSeq" id="WP_229535025.1">
    <property type="nucleotide sequence ID" value="NZ_JAJHJB010000012.1"/>
</dbReference>
<accession>A0ABS8HRJ3</accession>
<evidence type="ECO:0000313" key="2">
    <source>
        <dbReference type="Proteomes" id="UP001165492"/>
    </source>
</evidence>